<name>A0A0E1NLW4_YERPA</name>
<evidence type="ECO:0000313" key="1">
    <source>
        <dbReference type="EMBL" id="ABG14183.1"/>
    </source>
</evidence>
<dbReference type="Proteomes" id="UP000001971">
    <property type="component" value="Chromosome"/>
</dbReference>
<accession>A0A0E1NLW4</accession>
<dbReference type="KEGG" id="ypa:YPA_2218"/>
<sequence>MSGADNFLYRLIYPKGLIQKIGVDIVLKCTNYRYLILTLHSFISNCGKSVAKKILLIYAHG</sequence>
<evidence type="ECO:0000313" key="2">
    <source>
        <dbReference type="Proteomes" id="UP000001971"/>
    </source>
</evidence>
<reference evidence="1 2" key="1">
    <citation type="journal article" date="2006" name="J. Bacteriol.">
        <title>Complete genome sequence of Yersinia pestis strains Antiqua and Nepal516: evidence of gene reduction in an emerging pathogen.</title>
        <authorList>
            <person name="Chain P.S."/>
            <person name="Hu P."/>
            <person name="Malfatti S.A."/>
            <person name="Radnedge L."/>
            <person name="Larimer F."/>
            <person name="Vergez L.M."/>
            <person name="Worsham P."/>
            <person name="Chu M.C."/>
            <person name="Andersen G.L."/>
        </authorList>
    </citation>
    <scope>NUCLEOTIDE SEQUENCE [LARGE SCALE GENOMIC DNA]</scope>
    <source>
        <strain evidence="1 2">Antiqua</strain>
    </source>
</reference>
<gene>
    <name evidence="1" type="ordered locus">YPA_2218</name>
</gene>
<organism evidence="1 2">
    <name type="scientific">Yersinia pestis bv. Antiqua (strain Antiqua)</name>
    <dbReference type="NCBI Taxonomy" id="360102"/>
    <lineage>
        <taxon>Bacteria</taxon>
        <taxon>Pseudomonadati</taxon>
        <taxon>Pseudomonadota</taxon>
        <taxon>Gammaproteobacteria</taxon>
        <taxon>Enterobacterales</taxon>
        <taxon>Yersiniaceae</taxon>
        <taxon>Yersinia</taxon>
    </lineage>
</organism>
<dbReference type="HOGENOM" id="CLU_2921837_0_0_6"/>
<protein>
    <submittedName>
        <fullName evidence="1">Uncharacterized protein</fullName>
    </submittedName>
</protein>
<dbReference type="PATRIC" id="fig|360102.15.peg.858"/>
<proteinExistence type="predicted"/>
<dbReference type="EMBL" id="CP000308">
    <property type="protein sequence ID" value="ABG14183.1"/>
    <property type="molecule type" value="Genomic_DNA"/>
</dbReference>
<dbReference type="AlphaFoldDB" id="A0A0E1NLW4"/>